<reference evidence="3 4" key="1">
    <citation type="submission" date="2021-06" db="EMBL/GenBank/DDBJ databases">
        <authorList>
            <person name="Palmer J.M."/>
        </authorList>
    </citation>
    <scope>NUCLEOTIDE SEQUENCE [LARGE SCALE GENOMIC DNA]</scope>
    <source>
        <strain evidence="3 4">CL_MEX2019</strain>
        <tissue evidence="3">Muscle</tissue>
    </source>
</reference>
<protein>
    <submittedName>
        <fullName evidence="3">Uncharacterized protein</fullName>
    </submittedName>
</protein>
<evidence type="ECO:0000256" key="1">
    <source>
        <dbReference type="SAM" id="MobiDB-lite"/>
    </source>
</evidence>
<dbReference type="EMBL" id="JAHUTJ010054104">
    <property type="protein sequence ID" value="MED6285636.1"/>
    <property type="molecule type" value="Genomic_DNA"/>
</dbReference>
<accession>A0ABU7EEE1</accession>
<evidence type="ECO:0000313" key="4">
    <source>
        <dbReference type="Proteomes" id="UP001352852"/>
    </source>
</evidence>
<dbReference type="Proteomes" id="UP001352852">
    <property type="component" value="Unassembled WGS sequence"/>
</dbReference>
<evidence type="ECO:0000256" key="2">
    <source>
        <dbReference type="SAM" id="SignalP"/>
    </source>
</evidence>
<proteinExistence type="predicted"/>
<feature type="signal peptide" evidence="2">
    <location>
        <begin position="1"/>
        <end position="29"/>
    </location>
</feature>
<keyword evidence="4" id="KW-1185">Reference proteome</keyword>
<name>A0ABU7EEE1_9TELE</name>
<keyword evidence="2" id="KW-0732">Signal</keyword>
<sequence>FTSCSWTNFTIQQCFIFIFPLWSFRLSDGGDVFAAEGRFIPLPALSSEGVELLSMFLQFEGKKRISADESRKHCYFSNLGNRVMSLPDTASIFSLAEIQLAKESMRPAAAPDPATSPTRRRSLLF</sequence>
<feature type="region of interest" description="Disordered" evidence="1">
    <location>
        <begin position="104"/>
        <end position="125"/>
    </location>
</feature>
<evidence type="ECO:0000313" key="3">
    <source>
        <dbReference type="EMBL" id="MED6285636.1"/>
    </source>
</evidence>
<dbReference type="SUPFAM" id="SSF56112">
    <property type="entry name" value="Protein kinase-like (PK-like)"/>
    <property type="match status" value="1"/>
</dbReference>
<comment type="caution">
    <text evidence="3">The sequence shown here is derived from an EMBL/GenBank/DDBJ whole genome shotgun (WGS) entry which is preliminary data.</text>
</comment>
<feature type="chain" id="PRO_5045805444" evidence="2">
    <location>
        <begin position="30"/>
        <end position="125"/>
    </location>
</feature>
<organism evidence="3 4">
    <name type="scientific">Characodon lateralis</name>
    <dbReference type="NCBI Taxonomy" id="208331"/>
    <lineage>
        <taxon>Eukaryota</taxon>
        <taxon>Metazoa</taxon>
        <taxon>Chordata</taxon>
        <taxon>Craniata</taxon>
        <taxon>Vertebrata</taxon>
        <taxon>Euteleostomi</taxon>
        <taxon>Actinopterygii</taxon>
        <taxon>Neopterygii</taxon>
        <taxon>Teleostei</taxon>
        <taxon>Neoteleostei</taxon>
        <taxon>Acanthomorphata</taxon>
        <taxon>Ovalentaria</taxon>
        <taxon>Atherinomorphae</taxon>
        <taxon>Cyprinodontiformes</taxon>
        <taxon>Goodeidae</taxon>
        <taxon>Characodon</taxon>
    </lineage>
</organism>
<feature type="non-terminal residue" evidence="3">
    <location>
        <position position="1"/>
    </location>
</feature>
<feature type="compositionally biased region" description="Low complexity" evidence="1">
    <location>
        <begin position="106"/>
        <end position="117"/>
    </location>
</feature>
<gene>
    <name evidence="3" type="ORF">CHARACLAT_031155</name>
</gene>
<dbReference type="InterPro" id="IPR011009">
    <property type="entry name" value="Kinase-like_dom_sf"/>
</dbReference>